<organism evidence="1 2">
    <name type="scientific">Trifolium medium</name>
    <dbReference type="NCBI Taxonomy" id="97028"/>
    <lineage>
        <taxon>Eukaryota</taxon>
        <taxon>Viridiplantae</taxon>
        <taxon>Streptophyta</taxon>
        <taxon>Embryophyta</taxon>
        <taxon>Tracheophyta</taxon>
        <taxon>Spermatophyta</taxon>
        <taxon>Magnoliopsida</taxon>
        <taxon>eudicotyledons</taxon>
        <taxon>Gunneridae</taxon>
        <taxon>Pentapetalae</taxon>
        <taxon>rosids</taxon>
        <taxon>fabids</taxon>
        <taxon>Fabales</taxon>
        <taxon>Fabaceae</taxon>
        <taxon>Papilionoideae</taxon>
        <taxon>50 kb inversion clade</taxon>
        <taxon>NPAAA clade</taxon>
        <taxon>Hologalegina</taxon>
        <taxon>IRL clade</taxon>
        <taxon>Trifolieae</taxon>
        <taxon>Trifolium</taxon>
    </lineage>
</organism>
<sequence length="47" mass="5437">MMNSLYWGTAKNGSRGINWLRWDKMTVNKDNGGLNFRDLEGFNLAML</sequence>
<proteinExistence type="predicted"/>
<reference evidence="1 2" key="1">
    <citation type="journal article" date="2018" name="Front. Plant Sci.">
        <title>Red Clover (Trifolium pratense) and Zigzag Clover (T. medium) - A Picture of Genomic Similarities and Differences.</title>
        <authorList>
            <person name="Dluhosova J."/>
            <person name="Istvanek J."/>
            <person name="Nedelnik J."/>
            <person name="Repkova J."/>
        </authorList>
    </citation>
    <scope>NUCLEOTIDE SEQUENCE [LARGE SCALE GENOMIC DNA]</scope>
    <source>
        <strain evidence="2">cv. 10/8</strain>
        <tissue evidence="1">Leaf</tissue>
    </source>
</reference>
<feature type="non-terminal residue" evidence="1">
    <location>
        <position position="47"/>
    </location>
</feature>
<dbReference type="Proteomes" id="UP000265520">
    <property type="component" value="Unassembled WGS sequence"/>
</dbReference>
<dbReference type="EMBL" id="LXQA011018865">
    <property type="protein sequence ID" value="MCI81431.1"/>
    <property type="molecule type" value="Genomic_DNA"/>
</dbReference>
<keyword evidence="2" id="KW-1185">Reference proteome</keyword>
<protein>
    <submittedName>
        <fullName evidence="1">Polynucleotidyl transferase ribonuclease H fold</fullName>
    </submittedName>
</protein>
<evidence type="ECO:0000313" key="1">
    <source>
        <dbReference type="EMBL" id="MCI81431.1"/>
    </source>
</evidence>
<keyword evidence="1" id="KW-0808">Transferase</keyword>
<evidence type="ECO:0000313" key="2">
    <source>
        <dbReference type="Proteomes" id="UP000265520"/>
    </source>
</evidence>
<comment type="caution">
    <text evidence="1">The sequence shown here is derived from an EMBL/GenBank/DDBJ whole genome shotgun (WGS) entry which is preliminary data.</text>
</comment>
<dbReference type="AlphaFoldDB" id="A0A392V301"/>
<accession>A0A392V301</accession>
<dbReference type="GO" id="GO:0016740">
    <property type="term" value="F:transferase activity"/>
    <property type="evidence" value="ECO:0007669"/>
    <property type="project" value="UniProtKB-KW"/>
</dbReference>
<name>A0A392V301_9FABA</name>